<feature type="transmembrane region" description="Helical" evidence="1">
    <location>
        <begin position="32"/>
        <end position="52"/>
    </location>
</feature>
<keyword evidence="1" id="KW-0472">Membrane</keyword>
<dbReference type="NCBIfam" id="TIGR00996">
    <property type="entry name" value="Mtu_fam_mce"/>
    <property type="match status" value="1"/>
</dbReference>
<feature type="domain" description="Mce/MlaD" evidence="2">
    <location>
        <begin position="61"/>
        <end position="135"/>
    </location>
</feature>
<dbReference type="Pfam" id="PF02470">
    <property type="entry name" value="MlaD"/>
    <property type="match status" value="1"/>
</dbReference>
<evidence type="ECO:0000313" key="4">
    <source>
        <dbReference type="EMBL" id="QHN38086.1"/>
    </source>
</evidence>
<dbReference type="InterPro" id="IPR052336">
    <property type="entry name" value="MlaD_Phospholipid_Transporter"/>
</dbReference>
<dbReference type="Pfam" id="PF11887">
    <property type="entry name" value="Mce4_CUP1"/>
    <property type="match status" value="1"/>
</dbReference>
<evidence type="ECO:0000259" key="2">
    <source>
        <dbReference type="Pfam" id="PF02470"/>
    </source>
</evidence>
<sequence>MCDAADLPGRVRPHRQLPSLRVGHMTTTHPKAYAAALILILVAVITVALLSFRGTFTATEPVSVMSTRTGLLLDTGAKVKFRGLEIGRVTRVTPEAGQVRLTLAIDESRLRSIPGDARVSVVSTTVFGAKYVSFVDPPATDGSRLRPGATINADSVTVEINTVFQNLTSVLGQIQPEKLNETLSVLSTAIGGDRGRKLGESVDIYADLVNRLHRNLPAVREDIDQTSRAAGAYAPATPKIMSALTNLSTTAKTLTDEQRNFDLMLTNVTGLATTGTAFINTNAESASRALDLLRPTTALFQTYSPALTCLIEGMDILLQKGLPSLGGASPGIRLSVSFLQGVPLYGYPENLPKVNAKGGPHCMGLPRIPVGTKAKYLVTDTGVNPFAGEPKTSQWHTEDLLTMLLGRPKGAR</sequence>
<reference evidence="4" key="1">
    <citation type="journal article" date="2021" name="Nat. Microbiol.">
        <title>Cocultivation of an ultrasmall environmental parasitic bacterium with lytic ability against bacteria associated with wastewater foams.</title>
        <authorList>
            <person name="Batinovic S."/>
            <person name="Rose J.J.A."/>
            <person name="Ratcliffe J."/>
            <person name="Seviour R.J."/>
            <person name="Petrovski S."/>
        </authorList>
    </citation>
    <scope>NUCLEOTIDE SEQUENCE</scope>
    <source>
        <strain evidence="4">CON44</strain>
    </source>
</reference>
<keyword evidence="1" id="KW-1133">Transmembrane helix</keyword>
<dbReference type="InterPro" id="IPR005693">
    <property type="entry name" value="Mce"/>
</dbReference>
<organism evidence="4">
    <name type="scientific">Gordonia amarae</name>
    <dbReference type="NCBI Taxonomy" id="36821"/>
    <lineage>
        <taxon>Bacteria</taxon>
        <taxon>Bacillati</taxon>
        <taxon>Actinomycetota</taxon>
        <taxon>Actinomycetes</taxon>
        <taxon>Mycobacteriales</taxon>
        <taxon>Gordoniaceae</taxon>
        <taxon>Gordonia</taxon>
    </lineage>
</organism>
<accession>A0A857M6X9</accession>
<protein>
    <submittedName>
        <fullName evidence="4">MCE family protein</fullName>
    </submittedName>
</protein>
<proteinExistence type="predicted"/>
<dbReference type="EMBL" id="CP045810">
    <property type="protein sequence ID" value="QHN38086.1"/>
    <property type="molecule type" value="Genomic_DNA"/>
</dbReference>
<dbReference type="InterPro" id="IPR003399">
    <property type="entry name" value="Mce/MlaD"/>
</dbReference>
<dbReference type="GO" id="GO:0051701">
    <property type="term" value="P:biological process involved in interaction with host"/>
    <property type="evidence" value="ECO:0007669"/>
    <property type="project" value="TreeGrafter"/>
</dbReference>
<evidence type="ECO:0000259" key="3">
    <source>
        <dbReference type="Pfam" id="PF11887"/>
    </source>
</evidence>
<gene>
    <name evidence="4" type="ORF">GII30_01800</name>
</gene>
<evidence type="ECO:0000256" key="1">
    <source>
        <dbReference type="SAM" id="Phobius"/>
    </source>
</evidence>
<dbReference type="PANTHER" id="PTHR33371:SF19">
    <property type="entry name" value="MCE-FAMILY PROTEIN MCE4A"/>
    <property type="match status" value="1"/>
</dbReference>
<dbReference type="GO" id="GO:0005576">
    <property type="term" value="C:extracellular region"/>
    <property type="evidence" value="ECO:0007669"/>
    <property type="project" value="TreeGrafter"/>
</dbReference>
<keyword evidence="1" id="KW-0812">Transmembrane</keyword>
<dbReference type="AlphaFoldDB" id="A0A857M6X9"/>
<feature type="domain" description="Mammalian cell entry C-terminal" evidence="3">
    <location>
        <begin position="143"/>
        <end position="360"/>
    </location>
</feature>
<dbReference type="PANTHER" id="PTHR33371">
    <property type="entry name" value="INTERMEMBRANE PHOSPHOLIPID TRANSPORT SYSTEM BINDING PROTEIN MLAD-RELATED"/>
    <property type="match status" value="1"/>
</dbReference>
<dbReference type="InterPro" id="IPR024516">
    <property type="entry name" value="Mce_C"/>
</dbReference>
<name>A0A857M6X9_9ACTN</name>